<dbReference type="OrthoDB" id="6159439at2759"/>
<protein>
    <recommendedName>
        <fullName evidence="4">Homeobox domain-containing protein</fullName>
    </recommendedName>
</protein>
<reference evidence="5" key="1">
    <citation type="submission" date="2019-07" db="EMBL/GenBank/DDBJ databases">
        <authorList>
            <person name="Palmer J.M."/>
        </authorList>
    </citation>
    <scope>NUCLEOTIDE SEQUENCE</scope>
    <source>
        <strain evidence="5">PC9</strain>
    </source>
</reference>
<dbReference type="InterPro" id="IPR001356">
    <property type="entry name" value="HD"/>
</dbReference>
<keyword evidence="6" id="KW-1185">Reference proteome</keyword>
<feature type="region of interest" description="Disordered" evidence="3">
    <location>
        <begin position="341"/>
        <end position="447"/>
    </location>
</feature>
<dbReference type="GO" id="GO:0000981">
    <property type="term" value="F:DNA-binding transcription factor activity, RNA polymerase II-specific"/>
    <property type="evidence" value="ECO:0007669"/>
    <property type="project" value="TreeGrafter"/>
</dbReference>
<accession>A0A8H7DS97</accession>
<keyword evidence="1 2" id="KW-0371">Homeobox</keyword>
<comment type="caution">
    <text evidence="5">The sequence shown here is derived from an EMBL/GenBank/DDBJ whole genome shotgun (WGS) entry which is preliminary data.</text>
</comment>
<feature type="domain" description="Homeobox" evidence="4">
    <location>
        <begin position="95"/>
        <end position="155"/>
    </location>
</feature>
<feature type="region of interest" description="Disordered" evidence="3">
    <location>
        <begin position="155"/>
        <end position="177"/>
    </location>
</feature>
<evidence type="ECO:0000256" key="2">
    <source>
        <dbReference type="RuleBase" id="RU000682"/>
    </source>
</evidence>
<dbReference type="AlphaFoldDB" id="A0A8H7DS97"/>
<organism evidence="5 6">
    <name type="scientific">Pleurotus ostreatus</name>
    <name type="common">Oyster mushroom</name>
    <name type="synonym">White-rot fungus</name>
    <dbReference type="NCBI Taxonomy" id="5322"/>
    <lineage>
        <taxon>Eukaryota</taxon>
        <taxon>Fungi</taxon>
        <taxon>Dikarya</taxon>
        <taxon>Basidiomycota</taxon>
        <taxon>Agaricomycotina</taxon>
        <taxon>Agaricomycetes</taxon>
        <taxon>Agaricomycetidae</taxon>
        <taxon>Agaricales</taxon>
        <taxon>Pleurotineae</taxon>
        <taxon>Pleurotaceae</taxon>
        <taxon>Pleurotus</taxon>
    </lineage>
</organism>
<evidence type="ECO:0000313" key="5">
    <source>
        <dbReference type="EMBL" id="KAF7424331.1"/>
    </source>
</evidence>
<feature type="DNA-binding region" description="Homeobox" evidence="1">
    <location>
        <begin position="97"/>
        <end position="156"/>
    </location>
</feature>
<evidence type="ECO:0000313" key="6">
    <source>
        <dbReference type="Proteomes" id="UP000623687"/>
    </source>
</evidence>
<dbReference type="GO" id="GO:1990837">
    <property type="term" value="F:sequence-specific double-stranded DNA binding"/>
    <property type="evidence" value="ECO:0007669"/>
    <property type="project" value="TreeGrafter"/>
</dbReference>
<feature type="region of interest" description="Disordered" evidence="3">
    <location>
        <begin position="36"/>
        <end position="105"/>
    </location>
</feature>
<dbReference type="VEuPathDB" id="FungiDB:PC9H_009638"/>
<evidence type="ECO:0000256" key="3">
    <source>
        <dbReference type="SAM" id="MobiDB-lite"/>
    </source>
</evidence>
<gene>
    <name evidence="5" type="ORF">PC9H_009638</name>
</gene>
<name>A0A8H7DS97_PLEOS</name>
<keyword evidence="1 2" id="KW-0539">Nucleus</keyword>
<sequence length="551" mass="60710">MESKHLDHHYSYIEPRARCPPLQLDSSVFAYNVKEEDDHPDSALSTPSSISTISPITPVATRRSSCSSEPSDTNDEREVGSASRARSTSTGSAKDREKKKRSRVTPEQLIHLEKFFAHDRSPTAARRREISELLGMQERQTQIWFQNRRAKAKLLDGRQKGRSGSTEAPPSTPPDLSTGYEVDLHNLIHEDEPVTIIICSDLSVGTWRRISTPRGGHDLIAYMCEAKRCLTWFIRSGGYGFKMEIPFDTILETHFAHAAPGSGLATFVLSKPPHFYMENTSSPLPDGSVHVYWKRCADWTEGQQATAVLRHDLIGSAVQLSHLMRSLGAYTSGHGSDIVLHSPTYRGDPSSPAMDIPQPPLVSLNSPTSHYADDPISASLEEQERRRRQSYSGPITLSYPHPIAHYPTVDSRSLDQPSPGTYASHDATAHQTQSAPVFDPSTYREYPKSAGLPQSNFGNPIARSYQGQQFPQFYGATGAASGTRRHSTASISHYYNNRIPTSVLTTPYHPTSSNYGPEASGSSSATTVSSGLPAVMYESEEDIHRVPQSSA</sequence>
<evidence type="ECO:0000259" key="4">
    <source>
        <dbReference type="PROSITE" id="PS50071"/>
    </source>
</evidence>
<feature type="compositionally biased region" description="Polar residues" evidence="3">
    <location>
        <begin position="62"/>
        <end position="71"/>
    </location>
</feature>
<dbReference type="GO" id="GO:0005634">
    <property type="term" value="C:nucleus"/>
    <property type="evidence" value="ECO:0007669"/>
    <property type="project" value="UniProtKB-SubCell"/>
</dbReference>
<evidence type="ECO:0000256" key="1">
    <source>
        <dbReference type="PROSITE-ProRule" id="PRU00108"/>
    </source>
</evidence>
<dbReference type="CDD" id="cd00086">
    <property type="entry name" value="homeodomain"/>
    <property type="match status" value="1"/>
</dbReference>
<feature type="region of interest" description="Disordered" evidence="3">
    <location>
        <begin position="508"/>
        <end position="551"/>
    </location>
</feature>
<dbReference type="InterPro" id="IPR057939">
    <property type="entry name" value="TRF2_HOY1_PH"/>
</dbReference>
<dbReference type="Gene3D" id="1.10.10.60">
    <property type="entry name" value="Homeodomain-like"/>
    <property type="match status" value="1"/>
</dbReference>
<dbReference type="PROSITE" id="PS50071">
    <property type="entry name" value="HOMEOBOX_2"/>
    <property type="match status" value="1"/>
</dbReference>
<dbReference type="SMART" id="SM00389">
    <property type="entry name" value="HOX"/>
    <property type="match status" value="1"/>
</dbReference>
<dbReference type="EMBL" id="JACETU010000007">
    <property type="protein sequence ID" value="KAF7424331.1"/>
    <property type="molecule type" value="Genomic_DNA"/>
</dbReference>
<proteinExistence type="predicted"/>
<dbReference type="InterPro" id="IPR009057">
    <property type="entry name" value="Homeodomain-like_sf"/>
</dbReference>
<keyword evidence="1 2" id="KW-0238">DNA-binding</keyword>
<feature type="compositionally biased region" description="Low complexity" evidence="3">
    <location>
        <begin position="80"/>
        <end position="92"/>
    </location>
</feature>
<dbReference type="Proteomes" id="UP000623687">
    <property type="component" value="Unassembled WGS sequence"/>
</dbReference>
<comment type="subcellular location">
    <subcellularLocation>
        <location evidence="1 2">Nucleus</location>
    </subcellularLocation>
</comment>
<dbReference type="RefSeq" id="XP_036628525.1">
    <property type="nucleotide sequence ID" value="XM_036779136.1"/>
</dbReference>
<feature type="compositionally biased region" description="Low complexity" evidence="3">
    <location>
        <begin position="45"/>
        <end position="58"/>
    </location>
</feature>
<dbReference type="PANTHER" id="PTHR46255:SF3">
    <property type="entry name" value="HOMEOBOX DOMAIN-CONTAINING PROTEIN"/>
    <property type="match status" value="1"/>
</dbReference>
<dbReference type="PANTHER" id="PTHR46255">
    <property type="entry name" value="SHORT STATURE HOMEOBOX"/>
    <property type="match status" value="1"/>
</dbReference>
<feature type="compositionally biased region" description="Low complexity" evidence="3">
    <location>
        <begin position="519"/>
        <end position="531"/>
    </location>
</feature>
<dbReference type="GeneID" id="59379456"/>
<dbReference type="Pfam" id="PF00046">
    <property type="entry name" value="Homeodomain"/>
    <property type="match status" value="1"/>
</dbReference>
<dbReference type="Pfam" id="PF24818">
    <property type="entry name" value="PH_TRF2_HOY1"/>
    <property type="match status" value="1"/>
</dbReference>
<dbReference type="SUPFAM" id="SSF46689">
    <property type="entry name" value="Homeodomain-like"/>
    <property type="match status" value="1"/>
</dbReference>
<dbReference type="InterPro" id="IPR052631">
    <property type="entry name" value="Paired_homeobox_Bicoid"/>
</dbReference>
<feature type="compositionally biased region" description="Polar residues" evidence="3">
    <location>
        <begin position="410"/>
        <end position="421"/>
    </location>
</feature>